<dbReference type="SMART" id="SM00091">
    <property type="entry name" value="PAS"/>
    <property type="match status" value="1"/>
</dbReference>
<dbReference type="SMART" id="SM00382">
    <property type="entry name" value="AAA"/>
    <property type="match status" value="1"/>
</dbReference>
<dbReference type="Pfam" id="PF02518">
    <property type="entry name" value="HATPase_c"/>
    <property type="match status" value="1"/>
</dbReference>
<dbReference type="InterPro" id="IPR000719">
    <property type="entry name" value="Prot_kinase_dom"/>
</dbReference>
<dbReference type="GO" id="GO:0005524">
    <property type="term" value="F:ATP binding"/>
    <property type="evidence" value="ECO:0007669"/>
    <property type="project" value="InterPro"/>
</dbReference>
<protein>
    <submittedName>
        <fullName evidence="3">Serine/threonine protein kinase</fullName>
    </submittedName>
</protein>
<dbReference type="GO" id="GO:0016020">
    <property type="term" value="C:membrane"/>
    <property type="evidence" value="ECO:0007669"/>
    <property type="project" value="InterPro"/>
</dbReference>
<dbReference type="Pfam" id="PF13191">
    <property type="entry name" value="AAA_16"/>
    <property type="match status" value="1"/>
</dbReference>
<dbReference type="InterPro" id="IPR000014">
    <property type="entry name" value="PAS"/>
</dbReference>
<feature type="domain" description="PAS" evidence="2">
    <location>
        <begin position="1482"/>
        <end position="1525"/>
    </location>
</feature>
<sequence>MLTLQGYKITERIYEGRETEVFKGYKNQQALIFKSLKGEYPSRRALARFRREYEIVKNLDIDGIVEVVDLVEYRNSLVIVLKDFGGVPLSKVIADKKITIDIFFPIAIAIVKILGNIHKHNLIHKDIKPSNIIINYDNLDVKIADFGISTFLSREVPQVRNPKLLEGTLAYMSPEQTGWINRGLDYRTDFYSLGITFYQMLTSRLPFSGKDALELMHAQIAKVAPSPHKIEDIPPSLSLIVDKLMAKTVKERYQSARGLLLDLEDCFSKWRDNEIHLFVPKNAEISERFQLSEKLYGRDKELEILLNSFNEVSKGRMETLLVCGHAGTGKSTLIHEIYKSVLAKKGYFITGKFDQKERNVPYSGFKSAFKKLIVQILGENEEVIYLWRRKLLKAFADNGQVLIDFIPEIELIIGKQPTLEKLPGTESQNRFNVVFINFIRALAQQESPLVIFLDDLQWSDSGTQNLLKLLIDNSLPHLFLLGAYRDNEIDGSHPLAMTLESIEQKHLIKKISLSPLTFPYVNKWIADSLNTSSEKSQSFSQLIFRKTTGNPFFVKQFITTLYQDGILTFDDKTNCWQAPLEEIQQMNVAENVVAFMAEKLSKLPSSSLELIKVAATIGNTFKWQLLATVLEQKITEIKHDVEELVKKGFIFPVGTFDITFVSDEFLEEISFRFAHDKIQQAAYSLIEKEYIKDIHLSIGKIIAQKSPEMIFQLVYHMNLAMDLLSQNEKLQLVEYNLQAGKKAMSSAAYSSACEYFIAGRTLLPENAWENLYPLTLSLHSKAAECEHLNGNFENAKKLFSLSLLHVKSNVERADIYNIKITFHTNLGEHQQALSLGKEGLIFFGIQVPELPGKGTVLQEVLKVKWLLRGKKTEQLLYLPEMVDPNALAAMKLLMSISPSTFFVSPNLWAWGILKMLYLTLKYGNTPISAFVYVCYGIIVGSGSGNYKKGYDFGKLAIEVAEKYGDLRLKTKAFNLFGSLVGHWQQHAIDDIDYLLKAYHTGLECGDLMFACFSLTYVVNKMVITGKNLDEVSQKIKDYSRFFDQLKFQDAVRVYWGIEQMIKSLQDVPENALMQNIEAESTFQEMQTATNQMPLHWHYINQLQVFFIFGRYSQALEMAQKSQEMLSISFGTMQVPVQNFYHSLTLTAIYHKQSHANKRISKKILQENQKKMKKWAKNCPQNFSHKYLLVQAEIARINNDEKEKIIELYEQAIHKADETKYTQNKAIACELAAKFFLAQGKAKIARVYLEEACYSYNKWGAIGKVIDLTRKHTSLLPKKDNSNFTLRSHEIETTISTMVGHLSHLNINTVIKASQAISREISLDKLLVRLMEIALENAGAERGFLILNRDNQLFIEVRQSTDQSKAMLQSIPMDNCAEIPITIVNFVRRTMEKVVLHDAFKEGGFQSDPYVIAKKLKSVLCIPILKQNELLGIFYLENNLTPDVFTPDRLEVLEMISTQSAISIENAKYYEGMKQTQRELQQSETKYRLLMEQASDAILISDKEGNYLDVNSRACEIFGYEKKQFLQLQLSHFFPQRFINLAELESGKTTGAELQMKRGNGTLFPSEFNMKLISDGRIQTIIRDITERKRLEKEVLEISSREQQRVAQDLHDGLGQQLTGIKYLSEALARSLSEKSLDEATKMERISQLVAEAINSTRGMAKGLYPMILQSNGLTVALSELAHNTSKIPRVSCEFNYDSNIEIKDPAVANQLYRIAQEALNNAIKHGGAKNISISLNKENDKNILSVRDNGKGFPEHIKKGMGLNIMKYRAGVLGGDLQIVRKKKNTYVICSF</sequence>
<dbReference type="Proteomes" id="UP000326354">
    <property type="component" value="Chromosome"/>
</dbReference>
<dbReference type="Pfam" id="PF07730">
    <property type="entry name" value="HisKA_3"/>
    <property type="match status" value="1"/>
</dbReference>
<dbReference type="SUPFAM" id="SSF55874">
    <property type="entry name" value="ATPase domain of HSP90 chaperone/DNA topoisomerase II/histidine kinase"/>
    <property type="match status" value="1"/>
</dbReference>
<dbReference type="Pfam" id="PF25503">
    <property type="entry name" value="TPR_CHK1"/>
    <property type="match status" value="1"/>
</dbReference>
<evidence type="ECO:0000259" key="2">
    <source>
        <dbReference type="PROSITE" id="PS50112"/>
    </source>
</evidence>
<dbReference type="InterPro" id="IPR011009">
    <property type="entry name" value="Kinase-like_dom_sf"/>
</dbReference>
<dbReference type="Gene3D" id="3.30.565.10">
    <property type="entry name" value="Histidine kinase-like ATPase, C-terminal domain"/>
    <property type="match status" value="1"/>
</dbReference>
<evidence type="ECO:0000313" key="4">
    <source>
        <dbReference type="Proteomes" id="UP000326354"/>
    </source>
</evidence>
<dbReference type="SUPFAM" id="SSF55781">
    <property type="entry name" value="GAF domain-like"/>
    <property type="match status" value="1"/>
</dbReference>
<dbReference type="InterPro" id="IPR036890">
    <property type="entry name" value="HATPase_C_sf"/>
</dbReference>
<dbReference type="PROSITE" id="PS50011">
    <property type="entry name" value="PROTEIN_KINASE_DOM"/>
    <property type="match status" value="1"/>
</dbReference>
<dbReference type="Gene3D" id="1.10.510.10">
    <property type="entry name" value="Transferase(Phosphotransferase) domain 1"/>
    <property type="match status" value="1"/>
</dbReference>
<dbReference type="GO" id="GO:0000155">
    <property type="term" value="F:phosphorelay sensor kinase activity"/>
    <property type="evidence" value="ECO:0007669"/>
    <property type="project" value="InterPro"/>
</dbReference>
<keyword evidence="3" id="KW-0418">Kinase</keyword>
<dbReference type="EMBL" id="AP019860">
    <property type="protein sequence ID" value="BBM82877.1"/>
    <property type="molecule type" value="Genomic_DNA"/>
</dbReference>
<dbReference type="InterPro" id="IPR027417">
    <property type="entry name" value="P-loop_NTPase"/>
</dbReference>
<dbReference type="GO" id="GO:0046983">
    <property type="term" value="F:protein dimerization activity"/>
    <property type="evidence" value="ECO:0007669"/>
    <property type="project" value="InterPro"/>
</dbReference>
<dbReference type="CDD" id="cd00130">
    <property type="entry name" value="PAS"/>
    <property type="match status" value="1"/>
</dbReference>
<accession>A0A5S9IJV3</accession>
<dbReference type="SUPFAM" id="SSF52540">
    <property type="entry name" value="P-loop containing nucleoside triphosphate hydrolases"/>
    <property type="match status" value="1"/>
</dbReference>
<dbReference type="InterPro" id="IPR008271">
    <property type="entry name" value="Ser/Thr_kinase_AS"/>
</dbReference>
<dbReference type="InterPro" id="IPR041664">
    <property type="entry name" value="AAA_16"/>
</dbReference>
<keyword evidence="3" id="KW-0723">Serine/threonine-protein kinase</keyword>
<dbReference type="Gene3D" id="3.40.50.300">
    <property type="entry name" value="P-loop containing nucleotide triphosphate hydrolases"/>
    <property type="match status" value="1"/>
</dbReference>
<dbReference type="PROSITE" id="PS50112">
    <property type="entry name" value="PAS"/>
    <property type="match status" value="1"/>
</dbReference>
<feature type="domain" description="Protein kinase" evidence="1">
    <location>
        <begin position="7"/>
        <end position="279"/>
    </location>
</feature>
<dbReference type="GO" id="GO:0004674">
    <property type="term" value="F:protein serine/threonine kinase activity"/>
    <property type="evidence" value="ECO:0007669"/>
    <property type="project" value="UniProtKB-KW"/>
</dbReference>
<dbReference type="Gene3D" id="3.30.450.40">
    <property type="match status" value="1"/>
</dbReference>
<organism evidence="3 4">
    <name type="scientific">Uabimicrobium amorphum</name>
    <dbReference type="NCBI Taxonomy" id="2596890"/>
    <lineage>
        <taxon>Bacteria</taxon>
        <taxon>Pseudomonadati</taxon>
        <taxon>Planctomycetota</taxon>
        <taxon>Candidatus Uabimicrobiia</taxon>
        <taxon>Candidatus Uabimicrobiales</taxon>
        <taxon>Candidatus Uabimicrobiaceae</taxon>
        <taxon>Candidatus Uabimicrobium</taxon>
    </lineage>
</organism>
<dbReference type="PANTHER" id="PTHR43642:SF1">
    <property type="entry name" value="HYBRID SIGNAL TRANSDUCTION HISTIDINE KINASE G"/>
    <property type="match status" value="1"/>
</dbReference>
<dbReference type="Gene3D" id="1.20.5.1930">
    <property type="match status" value="1"/>
</dbReference>
<dbReference type="InterPro" id="IPR003018">
    <property type="entry name" value="GAF"/>
</dbReference>
<dbReference type="SMART" id="SM00387">
    <property type="entry name" value="HATPase_c"/>
    <property type="match status" value="1"/>
</dbReference>
<dbReference type="InterPro" id="IPR003593">
    <property type="entry name" value="AAA+_ATPase"/>
</dbReference>
<dbReference type="KEGG" id="uam:UABAM_01220"/>
<reference evidence="3 4" key="1">
    <citation type="submission" date="2019-08" db="EMBL/GenBank/DDBJ databases">
        <title>Complete genome sequence of Candidatus Uab amorphum.</title>
        <authorList>
            <person name="Shiratori T."/>
            <person name="Suzuki S."/>
            <person name="Kakizawa Y."/>
            <person name="Ishida K."/>
        </authorList>
    </citation>
    <scope>NUCLEOTIDE SEQUENCE [LARGE SCALE GENOMIC DNA]</scope>
    <source>
        <strain evidence="3 4">SRT547</strain>
    </source>
</reference>
<dbReference type="InterPro" id="IPR003594">
    <property type="entry name" value="HATPase_dom"/>
</dbReference>
<dbReference type="InterPro" id="IPR053159">
    <property type="entry name" value="Hybrid_Histidine_Kinase"/>
</dbReference>
<dbReference type="InterPro" id="IPR011712">
    <property type="entry name" value="Sig_transdc_His_kin_sub3_dim/P"/>
</dbReference>
<dbReference type="Gene3D" id="3.30.450.20">
    <property type="entry name" value="PAS domain"/>
    <property type="match status" value="1"/>
</dbReference>
<dbReference type="NCBIfam" id="TIGR00229">
    <property type="entry name" value="sensory_box"/>
    <property type="match status" value="1"/>
</dbReference>
<dbReference type="SMART" id="SM00220">
    <property type="entry name" value="S_TKc"/>
    <property type="match status" value="1"/>
</dbReference>
<gene>
    <name evidence="3" type="ORF">UABAM_01220</name>
</gene>
<dbReference type="InterPro" id="IPR029016">
    <property type="entry name" value="GAF-like_dom_sf"/>
</dbReference>
<dbReference type="CDD" id="cd14014">
    <property type="entry name" value="STKc_PknB_like"/>
    <property type="match status" value="1"/>
</dbReference>
<dbReference type="Pfam" id="PF00069">
    <property type="entry name" value="Pkinase"/>
    <property type="match status" value="1"/>
</dbReference>
<name>A0A5S9IJV3_UABAM</name>
<dbReference type="Pfam" id="PF13426">
    <property type="entry name" value="PAS_9"/>
    <property type="match status" value="1"/>
</dbReference>
<dbReference type="OrthoDB" id="290376at2"/>
<dbReference type="CDD" id="cd16917">
    <property type="entry name" value="HATPase_UhpB-NarQ-NarX-like"/>
    <property type="match status" value="1"/>
</dbReference>
<evidence type="ECO:0000313" key="3">
    <source>
        <dbReference type="EMBL" id="BBM82877.1"/>
    </source>
</evidence>
<dbReference type="SMART" id="SM00065">
    <property type="entry name" value="GAF"/>
    <property type="match status" value="1"/>
</dbReference>
<dbReference type="PROSITE" id="PS00108">
    <property type="entry name" value="PROTEIN_KINASE_ST"/>
    <property type="match status" value="1"/>
</dbReference>
<dbReference type="PANTHER" id="PTHR43642">
    <property type="entry name" value="HYBRID SIGNAL TRANSDUCTION HISTIDINE KINASE G"/>
    <property type="match status" value="1"/>
</dbReference>
<keyword evidence="4" id="KW-1185">Reference proteome</keyword>
<dbReference type="RefSeq" id="WP_151967103.1">
    <property type="nucleotide sequence ID" value="NZ_AP019860.1"/>
</dbReference>
<keyword evidence="3" id="KW-0808">Transferase</keyword>
<dbReference type="SUPFAM" id="SSF55785">
    <property type="entry name" value="PYP-like sensor domain (PAS domain)"/>
    <property type="match status" value="1"/>
</dbReference>
<dbReference type="SUPFAM" id="SSF56112">
    <property type="entry name" value="Protein kinase-like (PK-like)"/>
    <property type="match status" value="1"/>
</dbReference>
<dbReference type="InterPro" id="IPR035965">
    <property type="entry name" value="PAS-like_dom_sf"/>
</dbReference>
<proteinExistence type="predicted"/>
<evidence type="ECO:0000259" key="1">
    <source>
        <dbReference type="PROSITE" id="PS50011"/>
    </source>
</evidence>
<dbReference type="Pfam" id="PF01590">
    <property type="entry name" value="GAF"/>
    <property type="match status" value="1"/>
</dbReference>